<reference evidence="4 5" key="1">
    <citation type="submission" date="2020-08" db="EMBL/GenBank/DDBJ databases">
        <title>Genomic Encyclopedia of Type Strains, Phase IV (KMG-IV): sequencing the most valuable type-strain genomes for metagenomic binning, comparative biology and taxonomic classification.</title>
        <authorList>
            <person name="Goeker M."/>
        </authorList>
    </citation>
    <scope>NUCLEOTIDE SEQUENCE [LARGE SCALE GENOMIC DNA]</scope>
    <source>
        <strain evidence="4 5">DSM 4731</strain>
    </source>
</reference>
<protein>
    <submittedName>
        <fullName evidence="4">tRNA G18 (Ribose-2'-O)-methylase SpoU</fullName>
    </submittedName>
</protein>
<dbReference type="Pfam" id="PF00588">
    <property type="entry name" value="SpoU_methylase"/>
    <property type="match status" value="1"/>
</dbReference>
<dbReference type="InterPro" id="IPR051259">
    <property type="entry name" value="rRNA_Methyltransferase"/>
</dbReference>
<gene>
    <name evidence="4" type="ORF">GGQ93_000948</name>
</gene>
<comment type="caution">
    <text evidence="4">The sequence shown here is derived from an EMBL/GenBank/DDBJ whole genome shotgun (WGS) entry which is preliminary data.</text>
</comment>
<feature type="domain" description="tRNA/rRNA methyltransferase SpoU type" evidence="3">
    <location>
        <begin position="122"/>
        <end position="261"/>
    </location>
</feature>
<keyword evidence="5" id="KW-1185">Reference proteome</keyword>
<dbReference type="SUPFAM" id="SSF55315">
    <property type="entry name" value="L30e-like"/>
    <property type="match status" value="1"/>
</dbReference>
<evidence type="ECO:0000313" key="4">
    <source>
        <dbReference type="EMBL" id="MBB5739246.1"/>
    </source>
</evidence>
<dbReference type="PANTHER" id="PTHR43191:SF12">
    <property type="entry name" value="RRNA METHYLASE"/>
    <property type="match status" value="1"/>
</dbReference>
<dbReference type="InterPro" id="IPR001537">
    <property type="entry name" value="SpoU_MeTrfase"/>
</dbReference>
<organism evidence="4 5">
    <name type="scientific">Brevundimonas aurantiaca</name>
    <dbReference type="NCBI Taxonomy" id="74316"/>
    <lineage>
        <taxon>Bacteria</taxon>
        <taxon>Pseudomonadati</taxon>
        <taxon>Pseudomonadota</taxon>
        <taxon>Alphaproteobacteria</taxon>
        <taxon>Caulobacterales</taxon>
        <taxon>Caulobacteraceae</taxon>
        <taxon>Brevundimonas</taxon>
    </lineage>
</organism>
<name>A0A7W9C521_9CAUL</name>
<accession>A0A7W9C521</accession>
<evidence type="ECO:0000256" key="2">
    <source>
        <dbReference type="ARBA" id="ARBA00022679"/>
    </source>
</evidence>
<proteinExistence type="predicted"/>
<dbReference type="GO" id="GO:0003723">
    <property type="term" value="F:RNA binding"/>
    <property type="evidence" value="ECO:0007669"/>
    <property type="project" value="InterPro"/>
</dbReference>
<dbReference type="CDD" id="cd18095">
    <property type="entry name" value="SpoU-like_rRNA-MTase"/>
    <property type="match status" value="1"/>
</dbReference>
<evidence type="ECO:0000313" key="5">
    <source>
        <dbReference type="Proteomes" id="UP000527324"/>
    </source>
</evidence>
<dbReference type="SUPFAM" id="SSF75217">
    <property type="entry name" value="alpha/beta knot"/>
    <property type="match status" value="1"/>
</dbReference>
<dbReference type="EMBL" id="JACHOQ010000002">
    <property type="protein sequence ID" value="MBB5739246.1"/>
    <property type="molecule type" value="Genomic_DNA"/>
</dbReference>
<dbReference type="GO" id="GO:0008173">
    <property type="term" value="F:RNA methyltransferase activity"/>
    <property type="evidence" value="ECO:0007669"/>
    <property type="project" value="InterPro"/>
</dbReference>
<dbReference type="GO" id="GO:0032259">
    <property type="term" value="P:methylation"/>
    <property type="evidence" value="ECO:0007669"/>
    <property type="project" value="UniProtKB-KW"/>
</dbReference>
<dbReference type="Gene3D" id="3.40.1280.10">
    <property type="match status" value="1"/>
</dbReference>
<dbReference type="InterPro" id="IPR029026">
    <property type="entry name" value="tRNA_m1G_MTases_N"/>
</dbReference>
<evidence type="ECO:0000256" key="1">
    <source>
        <dbReference type="ARBA" id="ARBA00022603"/>
    </source>
</evidence>
<dbReference type="Proteomes" id="UP000527324">
    <property type="component" value="Unassembled WGS sequence"/>
</dbReference>
<keyword evidence="2" id="KW-0808">Transferase</keyword>
<sequence>MRTISIHDPDDPRIAGFRHIRERDLTGREGLFVAEGEVVLRVLASAASRCRPRAILLAQKRVEALADVIASLPADVPVYAAPQVVLDGIAGFALHRGILALGEKPATASVEALLCDVRADDVFVVACGVGNHDNMGGLFRNAAAFGARAVLLDDLCCDPFYRKAIRVSVGAVLRTPFAVGTRASALVEALRAAGVEVLALTPSATERLADYRRSGPVAVVLGSEGPGLPPEVIGRCRAVGVPMAGGFDSLNVAATSALALYQMTSNGDHPEFKR</sequence>
<dbReference type="InterPro" id="IPR029064">
    <property type="entry name" value="Ribosomal_eL30-like_sf"/>
</dbReference>
<dbReference type="InterPro" id="IPR029028">
    <property type="entry name" value="Alpha/beta_knot_MTases"/>
</dbReference>
<evidence type="ECO:0000259" key="3">
    <source>
        <dbReference type="Pfam" id="PF00588"/>
    </source>
</evidence>
<dbReference type="PANTHER" id="PTHR43191">
    <property type="entry name" value="RRNA METHYLTRANSFERASE 3"/>
    <property type="match status" value="1"/>
</dbReference>
<dbReference type="RefSeq" id="WP_183215440.1">
    <property type="nucleotide sequence ID" value="NZ_CAJFZW010000002.1"/>
</dbReference>
<dbReference type="Gene3D" id="3.30.1330.30">
    <property type="match status" value="1"/>
</dbReference>
<dbReference type="AlphaFoldDB" id="A0A7W9C521"/>
<keyword evidence="1 4" id="KW-0489">Methyltransferase</keyword>
<dbReference type="GO" id="GO:0006396">
    <property type="term" value="P:RNA processing"/>
    <property type="evidence" value="ECO:0007669"/>
    <property type="project" value="InterPro"/>
</dbReference>